<gene>
    <name evidence="1" type="ORF">MCHLO_00090</name>
</gene>
<sequence>DSVVKTLLSLAPGLQQLSPTRIPLVREALQSLLQSLPGENAPAASTQDEPVFFNESLRFEDNFSFALMAAAKGFVTASHLASLVVFPTMVERDNESSAQLLVRGVEADAAAFVKAVQYLLAKHPPPGYRRYIVTEPWAEEVWVMDLRSYIKGVRQKVKIIECGYAIMGEEAEAQVFRQRFLVFAIRGSERWGECDLGDEELLEMCADEATDFYNSCRREADDALGKCRETTRAFHLFGTIVLMDPNWPEAGRRPTGRLGCVLDSRERLLRTENDWHNSLGVGELRHRAFMYKLPELLGSEDVSVDLLNKFYSTSELITEVVKHTRVTDLLPLILASRTLRDIAHDVVLAHGRRIIPALFVSEVSLHEAIAILVRAYRGFSRGNQPLGRDYSWTVERERPRTVKVFPDRCTAAVVFSQRTMVDFYNITSGNLLRSEDFGEQVIDFGVDDTAFPLRCAVTLESGRLEILEYDRILGRRRIGSAELGEEREPRVYVAGLWGVHWVAYALGEDGHAKEWLGKTALSDGEWATAHVRVLAETDVWGWSFCGDILALGAKDGVALYDAAAVWEASLPAGTFDVGGTRPLRVLGGQWKPDTSSGKLLLHHHPLMQGCLRIVVGQQMAGEGWVAKAFTVPGSETGEERLGTDRCLLTLEGSTIALPSLELEYEGSRVKYSLSEGRWGPNSLRRFMQYNQTAGVIYGQDDPGVAFVVLID</sequence>
<dbReference type="Proteomes" id="UP000815677">
    <property type="component" value="Unassembled WGS sequence"/>
</dbReference>
<keyword evidence="2" id="KW-1185">Reference proteome</keyword>
<feature type="non-terminal residue" evidence="1">
    <location>
        <position position="1"/>
    </location>
</feature>
<evidence type="ECO:0000313" key="1">
    <source>
        <dbReference type="EMBL" id="GAT42375.1"/>
    </source>
</evidence>
<accession>A0ABQ0KV55</accession>
<protein>
    <submittedName>
        <fullName evidence="1">Uncharacterized protein</fullName>
    </submittedName>
</protein>
<organism evidence="1 2">
    <name type="scientific">Mycena chlorophos</name>
    <name type="common">Agaric fungus</name>
    <name type="synonym">Agaricus chlorophos</name>
    <dbReference type="NCBI Taxonomy" id="658473"/>
    <lineage>
        <taxon>Eukaryota</taxon>
        <taxon>Fungi</taxon>
        <taxon>Dikarya</taxon>
        <taxon>Basidiomycota</taxon>
        <taxon>Agaricomycotina</taxon>
        <taxon>Agaricomycetes</taxon>
        <taxon>Agaricomycetidae</taxon>
        <taxon>Agaricales</taxon>
        <taxon>Marasmiineae</taxon>
        <taxon>Mycenaceae</taxon>
        <taxon>Mycena</taxon>
    </lineage>
</organism>
<name>A0ABQ0KV55_MYCCL</name>
<evidence type="ECO:0000313" key="2">
    <source>
        <dbReference type="Proteomes" id="UP000815677"/>
    </source>
</evidence>
<proteinExistence type="predicted"/>
<reference evidence="1" key="1">
    <citation type="submission" date="2014-09" db="EMBL/GenBank/DDBJ databases">
        <title>Genome sequence of the luminous mushroom Mycena chlorophos for searching fungal bioluminescence genes.</title>
        <authorList>
            <person name="Tanaka Y."/>
            <person name="Kasuga D."/>
            <person name="Oba Y."/>
            <person name="Hase S."/>
            <person name="Sato K."/>
            <person name="Oba Y."/>
            <person name="Sakakibara Y."/>
        </authorList>
    </citation>
    <scope>NUCLEOTIDE SEQUENCE</scope>
</reference>
<dbReference type="EMBL" id="DF837839">
    <property type="protein sequence ID" value="GAT42375.1"/>
    <property type="molecule type" value="Genomic_DNA"/>
</dbReference>